<dbReference type="GO" id="GO:0004590">
    <property type="term" value="F:orotidine-5'-phosphate decarboxylase activity"/>
    <property type="evidence" value="ECO:0007669"/>
    <property type="project" value="UniProtKB-EC"/>
</dbReference>
<evidence type="ECO:0000256" key="14">
    <source>
        <dbReference type="ARBA" id="ARBA00051583"/>
    </source>
</evidence>
<evidence type="ECO:0000256" key="9">
    <source>
        <dbReference type="ARBA" id="ARBA00022679"/>
    </source>
</evidence>
<name>A0A974H3Q5_XENLA</name>
<dbReference type="Proteomes" id="UP000694892">
    <property type="component" value="Chromosome 9_10L"/>
</dbReference>
<dbReference type="Pfam" id="PF00156">
    <property type="entry name" value="Pribosyltran"/>
    <property type="match status" value="1"/>
</dbReference>
<evidence type="ECO:0000256" key="13">
    <source>
        <dbReference type="ARBA" id="ARBA00023268"/>
    </source>
</evidence>
<evidence type="ECO:0000256" key="17">
    <source>
        <dbReference type="ARBA" id="ARBA00063898"/>
    </source>
</evidence>
<dbReference type="HAMAP" id="MF_01208">
    <property type="entry name" value="PyrE"/>
    <property type="match status" value="1"/>
</dbReference>
<evidence type="ECO:0000259" key="20">
    <source>
        <dbReference type="SMART" id="SM00934"/>
    </source>
</evidence>
<feature type="binding site" evidence="19">
    <location>
        <position position="247"/>
    </location>
    <ligand>
        <name>substrate</name>
    </ligand>
</feature>
<evidence type="ECO:0000256" key="3">
    <source>
        <dbReference type="ARBA" id="ARBA00006221"/>
    </source>
</evidence>
<dbReference type="InterPro" id="IPR013785">
    <property type="entry name" value="Aldolase_TIM"/>
</dbReference>
<dbReference type="InterPro" id="IPR029057">
    <property type="entry name" value="PRTase-like"/>
</dbReference>
<evidence type="ECO:0000256" key="10">
    <source>
        <dbReference type="ARBA" id="ARBA00022793"/>
    </source>
</evidence>
<dbReference type="InterPro" id="IPR004467">
    <property type="entry name" value="Or_phspho_trans_dom"/>
</dbReference>
<keyword evidence="13" id="KW-0511">Multifunctional enzyme</keyword>
<dbReference type="OrthoDB" id="10263753at2759"/>
<feature type="domain" description="Orotidine 5'-phosphate decarboxylase" evidence="20">
    <location>
        <begin position="241"/>
        <end position="454"/>
    </location>
</feature>
<dbReference type="InterPro" id="IPR018089">
    <property type="entry name" value="OMPdecase_AS"/>
</dbReference>
<evidence type="ECO:0000256" key="8">
    <source>
        <dbReference type="ARBA" id="ARBA00022676"/>
    </source>
</evidence>
<keyword evidence="8" id="KW-0328">Glycosyltransferase</keyword>
<dbReference type="PANTHER" id="PTHR19278:SF9">
    <property type="entry name" value="URIDINE 5'-MONOPHOSPHATE SYNTHASE"/>
    <property type="match status" value="1"/>
</dbReference>
<evidence type="ECO:0000256" key="2">
    <source>
        <dbReference type="ARBA" id="ARBA00004889"/>
    </source>
</evidence>
<dbReference type="NCBIfam" id="TIGR01740">
    <property type="entry name" value="pyrF"/>
    <property type="match status" value="1"/>
</dbReference>
<evidence type="ECO:0000256" key="12">
    <source>
        <dbReference type="ARBA" id="ARBA00023239"/>
    </source>
</evidence>
<dbReference type="InterPro" id="IPR014732">
    <property type="entry name" value="OMPdecase"/>
</dbReference>
<comment type="pathway">
    <text evidence="1">Pyrimidine metabolism; UMP biosynthesis via de novo pathway; UMP from orotate: step 2/2.</text>
</comment>
<feature type="active site" description="For OMPdecase activity" evidence="18">
    <location>
        <position position="305"/>
    </location>
</feature>
<keyword evidence="12" id="KW-0456">Lyase</keyword>
<feature type="binding site" evidence="19">
    <location>
        <position position="360"/>
    </location>
    <ligand>
        <name>substrate</name>
    </ligand>
</feature>
<evidence type="ECO:0000256" key="19">
    <source>
        <dbReference type="PIRSR" id="PIRSR614732-2"/>
    </source>
</evidence>
<evidence type="ECO:0000313" key="22">
    <source>
        <dbReference type="Proteomes" id="UP000694892"/>
    </source>
</evidence>
<dbReference type="Pfam" id="PF00215">
    <property type="entry name" value="OMPdecase"/>
    <property type="match status" value="1"/>
</dbReference>
<dbReference type="NCBIfam" id="NF010382">
    <property type="entry name" value="PRK13809.1"/>
    <property type="match status" value="1"/>
</dbReference>
<feature type="binding site" evidence="19">
    <location>
        <position position="418"/>
    </location>
    <ligand>
        <name>substrate</name>
    </ligand>
</feature>
<protein>
    <recommendedName>
        <fullName evidence="7">Uridine 5'-monophosphate synthase</fullName>
        <ecNumber evidence="5">2.4.2.10</ecNumber>
        <ecNumber evidence="6">4.1.1.23</ecNumber>
    </recommendedName>
</protein>
<keyword evidence="10" id="KW-0210">Decarboxylase</keyword>
<dbReference type="CDD" id="cd04725">
    <property type="entry name" value="OMP_decarboxylase_like"/>
    <property type="match status" value="1"/>
</dbReference>
<dbReference type="GO" id="GO:0004588">
    <property type="term" value="F:orotate phosphoribosyltransferase activity"/>
    <property type="evidence" value="ECO:0007669"/>
    <property type="project" value="UniProtKB-EC"/>
</dbReference>
<dbReference type="PANTHER" id="PTHR19278">
    <property type="entry name" value="OROTATE PHOSPHORIBOSYLTRANSFERASE"/>
    <property type="match status" value="1"/>
</dbReference>
<feature type="binding site" evidence="19">
    <location>
        <position position="438"/>
    </location>
    <ligand>
        <name>substrate</name>
    </ligand>
</feature>
<dbReference type="EC" id="4.1.1.23" evidence="6"/>
<keyword evidence="11" id="KW-0665">Pyrimidine biosynthesis</keyword>
<dbReference type="FunFam" id="3.20.20.70:FF:000092">
    <property type="entry name" value="Uridine monophosphate synthetase"/>
    <property type="match status" value="1"/>
</dbReference>
<evidence type="ECO:0000256" key="7">
    <source>
        <dbReference type="ARBA" id="ARBA00015047"/>
    </source>
</evidence>
<dbReference type="CDD" id="cd06223">
    <property type="entry name" value="PRTases_typeI"/>
    <property type="match status" value="1"/>
</dbReference>
<feature type="binding site" evidence="19">
    <location>
        <position position="269"/>
    </location>
    <ligand>
        <name>substrate</name>
    </ligand>
</feature>
<dbReference type="Gene3D" id="3.20.20.70">
    <property type="entry name" value="Aldolase class I"/>
    <property type="match status" value="1"/>
</dbReference>
<feature type="active site" description="For OMPdecase activity" evidence="18">
    <location>
        <position position="302"/>
    </location>
</feature>
<comment type="catalytic activity">
    <reaction evidence="15">
        <text>orotidine 5'-phosphate + diphosphate = orotate + 5-phospho-alpha-D-ribose 1-diphosphate</text>
        <dbReference type="Rhea" id="RHEA:10380"/>
        <dbReference type="ChEBI" id="CHEBI:30839"/>
        <dbReference type="ChEBI" id="CHEBI:33019"/>
        <dbReference type="ChEBI" id="CHEBI:57538"/>
        <dbReference type="ChEBI" id="CHEBI:58017"/>
        <dbReference type="EC" id="2.4.2.10"/>
    </reaction>
    <physiologicalReaction direction="right-to-left" evidence="15">
        <dbReference type="Rhea" id="RHEA:10382"/>
    </physiologicalReaction>
</comment>
<feature type="active site" description="For OMPdecase activity" evidence="18">
    <location>
        <position position="300"/>
    </location>
</feature>
<dbReference type="NCBIfam" id="TIGR00336">
    <property type="entry name" value="pyrE"/>
    <property type="match status" value="1"/>
</dbReference>
<evidence type="ECO:0000256" key="6">
    <source>
        <dbReference type="ARBA" id="ARBA00012321"/>
    </source>
</evidence>
<dbReference type="EMBL" id="CM004482">
    <property type="protein sequence ID" value="OCT63260.1"/>
    <property type="molecule type" value="Genomic_DNA"/>
</dbReference>
<evidence type="ECO:0000256" key="1">
    <source>
        <dbReference type="ARBA" id="ARBA00004861"/>
    </source>
</evidence>
<gene>
    <name evidence="21" type="ORF">XELAEV_18044358mg</name>
</gene>
<accession>A0A974H3Q5</accession>
<dbReference type="SUPFAM" id="SSF51366">
    <property type="entry name" value="Ribulose-phoshate binding barrel"/>
    <property type="match status" value="1"/>
</dbReference>
<dbReference type="InterPro" id="IPR001754">
    <property type="entry name" value="OMPdeCOase_dom"/>
</dbReference>
<organism evidence="21 22">
    <name type="scientific">Xenopus laevis</name>
    <name type="common">African clawed frog</name>
    <dbReference type="NCBI Taxonomy" id="8355"/>
    <lineage>
        <taxon>Eukaryota</taxon>
        <taxon>Metazoa</taxon>
        <taxon>Chordata</taxon>
        <taxon>Craniata</taxon>
        <taxon>Vertebrata</taxon>
        <taxon>Euteleostomi</taxon>
        <taxon>Amphibia</taxon>
        <taxon>Batrachia</taxon>
        <taxon>Anura</taxon>
        <taxon>Pipoidea</taxon>
        <taxon>Pipidae</taxon>
        <taxon>Xenopodinae</taxon>
        <taxon>Xenopus</taxon>
        <taxon>Xenopus</taxon>
    </lineage>
</organism>
<dbReference type="FunFam" id="3.40.50.2020:FF:000025">
    <property type="entry name" value="Uridine monophosphate synthetase"/>
    <property type="match status" value="1"/>
</dbReference>
<evidence type="ECO:0000313" key="21">
    <source>
        <dbReference type="EMBL" id="OCT63260.1"/>
    </source>
</evidence>
<keyword evidence="9" id="KW-0808">Transferase</keyword>
<dbReference type="AlphaFoldDB" id="A0A974H3Q5"/>
<evidence type="ECO:0000256" key="18">
    <source>
        <dbReference type="PIRSR" id="PIRSR614732-1"/>
    </source>
</evidence>
<dbReference type="PROSITE" id="PS00156">
    <property type="entry name" value="OMPDECASE"/>
    <property type="match status" value="1"/>
</dbReference>
<evidence type="ECO:0000256" key="4">
    <source>
        <dbReference type="ARBA" id="ARBA00009769"/>
    </source>
</evidence>
<evidence type="ECO:0000256" key="15">
    <source>
        <dbReference type="ARBA" id="ARBA00051700"/>
    </source>
</evidence>
<evidence type="ECO:0000256" key="5">
    <source>
        <dbReference type="ARBA" id="ARBA00011971"/>
    </source>
</evidence>
<evidence type="ECO:0000256" key="11">
    <source>
        <dbReference type="ARBA" id="ARBA00022975"/>
    </source>
</evidence>
<comment type="function">
    <text evidence="16">Bifunctional enzyme catalyzing the last two steps of de novo pyrimidine biosynthesis, orotate phosphoribosyltransferase (OPRT), which converts orotate to orotidine-5'-monophosphate (OMP), and orotidine-5'-monophosphate decarboxylase (ODC), the terminal enzymatic reaction that decarboxylates OMP to uridine monophosphate (UMP).</text>
</comment>
<comment type="similarity">
    <text evidence="4">In the C-terminal section; belongs to the OMP decarboxylase family.</text>
</comment>
<dbReference type="InterPro" id="IPR000836">
    <property type="entry name" value="PRTase_dom"/>
</dbReference>
<feature type="binding site" evidence="19">
    <location>
        <position position="439"/>
    </location>
    <ligand>
        <name>substrate</name>
    </ligand>
</feature>
<dbReference type="EC" id="2.4.2.10" evidence="5"/>
<comment type="similarity">
    <text evidence="3">In the N-terminal section; belongs to the purine/pyrimidine phosphoribosyltransferase family.</text>
</comment>
<dbReference type="GO" id="GO:0006207">
    <property type="term" value="P:'de novo' pyrimidine nucleobase biosynthetic process"/>
    <property type="evidence" value="ECO:0007669"/>
    <property type="project" value="InterPro"/>
</dbReference>
<reference evidence="22" key="1">
    <citation type="journal article" date="2016" name="Nature">
        <title>Genome evolution in the allotetraploid frog Xenopus laevis.</title>
        <authorList>
            <person name="Session A.M."/>
            <person name="Uno Y."/>
            <person name="Kwon T."/>
            <person name="Chapman J.A."/>
            <person name="Toyoda A."/>
            <person name="Takahashi S."/>
            <person name="Fukui A."/>
            <person name="Hikosaka A."/>
            <person name="Suzuki A."/>
            <person name="Kondo M."/>
            <person name="van Heeringen S.J."/>
            <person name="Quigley I."/>
            <person name="Heinz S."/>
            <person name="Ogino H."/>
            <person name="Ochi H."/>
            <person name="Hellsten U."/>
            <person name="Lyons J.B."/>
            <person name="Simakov O."/>
            <person name="Putnam N."/>
            <person name="Stites J."/>
            <person name="Kuroki Y."/>
            <person name="Tanaka T."/>
            <person name="Michiue T."/>
            <person name="Watanabe M."/>
            <person name="Bogdanovic O."/>
            <person name="Lister R."/>
            <person name="Georgiou G."/>
            <person name="Paranjpe S.S."/>
            <person name="van Kruijsbergen I."/>
            <person name="Shu S."/>
            <person name="Carlson J."/>
            <person name="Kinoshita T."/>
            <person name="Ohta Y."/>
            <person name="Mawaribuchi S."/>
            <person name="Jenkins J."/>
            <person name="Grimwood J."/>
            <person name="Schmutz J."/>
            <person name="Mitros T."/>
            <person name="Mozaffari S.V."/>
            <person name="Suzuki Y."/>
            <person name="Haramoto Y."/>
            <person name="Yamamoto T.S."/>
            <person name="Takagi C."/>
            <person name="Heald R."/>
            <person name="Miller K."/>
            <person name="Haudenschild C."/>
            <person name="Kitzman J."/>
            <person name="Nakayama T."/>
            <person name="Izutsu Y."/>
            <person name="Robert J."/>
            <person name="Fortriede J."/>
            <person name="Burns K."/>
            <person name="Lotay V."/>
            <person name="Karimi K."/>
            <person name="Yasuoka Y."/>
            <person name="Dichmann D.S."/>
            <person name="Flajnik M.F."/>
            <person name="Houston D.W."/>
            <person name="Shendure J."/>
            <person name="DuPasquier L."/>
            <person name="Vize P.D."/>
            <person name="Zorn A.M."/>
            <person name="Ito M."/>
            <person name="Marcotte E.M."/>
            <person name="Wallingford J.B."/>
            <person name="Ito Y."/>
            <person name="Asashima M."/>
            <person name="Ueno N."/>
            <person name="Matsuda Y."/>
            <person name="Veenstra G.J."/>
            <person name="Fujiyama A."/>
            <person name="Harland R.M."/>
            <person name="Taira M."/>
            <person name="Rokhsar D.S."/>
        </authorList>
    </citation>
    <scope>NUCLEOTIDE SEQUENCE [LARGE SCALE GENOMIC DNA]</scope>
    <source>
        <strain evidence="22">J</strain>
    </source>
</reference>
<dbReference type="OMA" id="SAKHVCG"/>
<comment type="subunit">
    <text evidence="17">Homodimer; dimerization is required for enzymatic activity.</text>
</comment>
<comment type="pathway">
    <text evidence="2">Pyrimidine metabolism; UMP biosynthesis via de novo pathway; UMP from orotate: step 1/2.</text>
</comment>
<sequence>MESLRNLAERLHDVQALKFGSYVLKSGVTSPVYFDLRMIVSHPSLLNQVADVLYQRAHNGRVSFDAVCGVPYTALPIATIICSQHQLPMLIRRKEAKDYGTKRQVEGTITPGETCLIIEDVVTSGSSILETAEVLQREGLRVTDAIVLVDREQGGKERLAQCGIQLHSVFTLSQLMDILRSVGAVGSETVSNVEQFIQENQVWAPAPDPIPISDFPQRAHAPGVHPVASRLFDIMARKETNLCLSADVTDAFELLQLAADLGPSICMLKTHIDILRDFTPKVASELRVLAEQHQFLLFEDRKFADIGTTVKHQYEGGIYRISSWSDVVNAHVVPGPGVVKGLQQVGGPLNRGCLLIAEMSSEGTLATGDYTKAAVQMAEQHRDFVIGFISGRRVVKDPAMVHLTPGVQIQAGGDDLGQQYQTPYEVIVNKGSDIIIVGRGILSAANRLEAAEMYRKAGWEAYLTAMGNVKVEK</sequence>
<dbReference type="InterPro" id="IPR023031">
    <property type="entry name" value="OPRT"/>
</dbReference>
<dbReference type="Gene3D" id="3.40.50.2020">
    <property type="match status" value="1"/>
</dbReference>
<dbReference type="InterPro" id="IPR011060">
    <property type="entry name" value="RibuloseP-bd_barrel"/>
</dbReference>
<proteinExistence type="inferred from homology"/>
<dbReference type="GO" id="GO:0044205">
    <property type="term" value="P:'de novo' UMP biosynthetic process"/>
    <property type="evidence" value="ECO:0007669"/>
    <property type="project" value="InterPro"/>
</dbReference>
<dbReference type="SUPFAM" id="SSF53271">
    <property type="entry name" value="PRTase-like"/>
    <property type="match status" value="1"/>
</dbReference>
<dbReference type="SMART" id="SM00934">
    <property type="entry name" value="OMPdecase"/>
    <property type="match status" value="1"/>
</dbReference>
<evidence type="ECO:0000256" key="16">
    <source>
        <dbReference type="ARBA" id="ARBA00060327"/>
    </source>
</evidence>
<dbReference type="KEGG" id="xla:494728"/>
<comment type="catalytic activity">
    <reaction evidence="14">
        <text>orotidine 5'-phosphate + H(+) = UMP + CO2</text>
        <dbReference type="Rhea" id="RHEA:11596"/>
        <dbReference type="ChEBI" id="CHEBI:15378"/>
        <dbReference type="ChEBI" id="CHEBI:16526"/>
        <dbReference type="ChEBI" id="CHEBI:57538"/>
        <dbReference type="ChEBI" id="CHEBI:57865"/>
        <dbReference type="EC" id="4.1.1.23"/>
    </reaction>
    <physiologicalReaction direction="left-to-right" evidence="14">
        <dbReference type="Rhea" id="RHEA:11597"/>
    </physiologicalReaction>
</comment>